<dbReference type="InterPro" id="IPR023421">
    <property type="entry name" value="AIDA_N"/>
</dbReference>
<dbReference type="InParanoid" id="T0RCK2"/>
<dbReference type="GeneID" id="19955569"/>
<sequence length="280" mass="31482">MTTDVKRHRKWTKQLREAVQADGWGQVLEAVEAYEQTSIRIMEELSEMDLSPEQQDLIEKVVVTINHRVNCLSSLDAHGNRPTKDEMAEIADVLESALQPTPRVFPIDLADLEPPPSPEKAPAATPPSLRGAEAVVKDSTGGGRLEIHIEKIGLKDAARYVDPQMLVSVYSEDAGYLEPKVELPASTALNPPYIAFQHTIALQTPLETLRSQNGAVFFELLHYKKAKRKKSVRCWAMLEMDEVREPGPRVLELYAKPCDVHRKAIHLLTEKPLYLHVTLR</sequence>
<dbReference type="RefSeq" id="XP_008619221.1">
    <property type="nucleotide sequence ID" value="XM_008620999.1"/>
</dbReference>
<reference evidence="5 6" key="1">
    <citation type="submission" date="2012-04" db="EMBL/GenBank/DDBJ databases">
        <title>The Genome Sequence of Saprolegnia declina VS20.</title>
        <authorList>
            <consortium name="The Broad Institute Genome Sequencing Platform"/>
            <person name="Russ C."/>
            <person name="Nusbaum C."/>
            <person name="Tyler B."/>
            <person name="van West P."/>
            <person name="Dieguez-Uribeondo J."/>
            <person name="de Bruijn I."/>
            <person name="Tripathy S."/>
            <person name="Jiang R."/>
            <person name="Young S.K."/>
            <person name="Zeng Q."/>
            <person name="Gargeya S."/>
            <person name="Fitzgerald M."/>
            <person name="Haas B."/>
            <person name="Abouelleil A."/>
            <person name="Alvarado L."/>
            <person name="Arachchi H.M."/>
            <person name="Berlin A."/>
            <person name="Chapman S.B."/>
            <person name="Goldberg J."/>
            <person name="Griggs A."/>
            <person name="Gujja S."/>
            <person name="Hansen M."/>
            <person name="Howarth C."/>
            <person name="Imamovic A."/>
            <person name="Larimer J."/>
            <person name="McCowen C."/>
            <person name="Montmayeur A."/>
            <person name="Murphy C."/>
            <person name="Neiman D."/>
            <person name="Pearson M."/>
            <person name="Priest M."/>
            <person name="Roberts A."/>
            <person name="Saif S."/>
            <person name="Shea T."/>
            <person name="Sisk P."/>
            <person name="Sykes S."/>
            <person name="Wortman J."/>
            <person name="Nusbaum C."/>
            <person name="Birren B."/>
        </authorList>
    </citation>
    <scope>NUCLEOTIDE SEQUENCE [LARGE SCALE GENOMIC DNA]</scope>
    <source>
        <strain evidence="5 6">VS20</strain>
    </source>
</reference>
<dbReference type="AlphaFoldDB" id="T0RCK2"/>
<dbReference type="Proteomes" id="UP000030762">
    <property type="component" value="Unassembled WGS sequence"/>
</dbReference>
<dbReference type="GO" id="GO:0035091">
    <property type="term" value="F:phosphatidylinositol binding"/>
    <property type="evidence" value="ECO:0007669"/>
    <property type="project" value="TreeGrafter"/>
</dbReference>
<name>T0RCK2_SAPDV</name>
<evidence type="ECO:0000256" key="1">
    <source>
        <dbReference type="ARBA" id="ARBA00007205"/>
    </source>
</evidence>
<feature type="domain" description="C2 Aida-type" evidence="4">
    <location>
        <begin position="133"/>
        <end position="280"/>
    </location>
</feature>
<evidence type="ECO:0000259" key="4">
    <source>
        <dbReference type="PROSITE" id="PS51911"/>
    </source>
</evidence>
<keyword evidence="2" id="KW-0217">Developmental protein</keyword>
<dbReference type="eggNOG" id="ENOG502QSD5">
    <property type="taxonomic scope" value="Eukaryota"/>
</dbReference>
<accession>T0RCK2</accession>
<dbReference type="PROSITE" id="PS51911">
    <property type="entry name" value="C2_AIDA"/>
    <property type="match status" value="1"/>
</dbReference>
<dbReference type="InterPro" id="IPR036818">
    <property type="entry name" value="AIDA_N_sf"/>
</dbReference>
<dbReference type="OMA" id="KLHAAWC"/>
<dbReference type="OrthoDB" id="428576at2759"/>
<proteinExistence type="inferred from homology"/>
<dbReference type="InterPro" id="IPR035892">
    <property type="entry name" value="C2_domain_sf"/>
</dbReference>
<gene>
    <name evidence="5" type="ORF">SDRG_14842</name>
</gene>
<organism evidence="5 6">
    <name type="scientific">Saprolegnia diclina (strain VS20)</name>
    <dbReference type="NCBI Taxonomy" id="1156394"/>
    <lineage>
        <taxon>Eukaryota</taxon>
        <taxon>Sar</taxon>
        <taxon>Stramenopiles</taxon>
        <taxon>Oomycota</taxon>
        <taxon>Saprolegniomycetes</taxon>
        <taxon>Saprolegniales</taxon>
        <taxon>Saprolegniaceae</taxon>
        <taxon>Saprolegnia</taxon>
    </lineage>
</organism>
<comment type="similarity">
    <text evidence="1">Belongs to the AIDA family.</text>
</comment>
<dbReference type="PANTHER" id="PTHR28654:SF1">
    <property type="entry name" value="AXIN INTERACTOR, DORSALIZATION-ASSOCIATED PROTEIN"/>
    <property type="match status" value="1"/>
</dbReference>
<feature type="region of interest" description="Disordered" evidence="3">
    <location>
        <begin position="110"/>
        <end position="132"/>
    </location>
</feature>
<dbReference type="VEuPathDB" id="FungiDB:SDRG_14842"/>
<dbReference type="Pfam" id="PF14186">
    <property type="entry name" value="Aida_C2"/>
    <property type="match status" value="1"/>
</dbReference>
<evidence type="ECO:0000313" key="6">
    <source>
        <dbReference type="Proteomes" id="UP000030762"/>
    </source>
</evidence>
<dbReference type="EMBL" id="JH767210">
    <property type="protein sequence ID" value="EQC27317.1"/>
    <property type="molecule type" value="Genomic_DNA"/>
</dbReference>
<dbReference type="Gene3D" id="2.60.40.150">
    <property type="entry name" value="C2 domain"/>
    <property type="match status" value="1"/>
</dbReference>
<dbReference type="GO" id="GO:0016020">
    <property type="term" value="C:membrane"/>
    <property type="evidence" value="ECO:0007669"/>
    <property type="project" value="TreeGrafter"/>
</dbReference>
<dbReference type="Pfam" id="PF08910">
    <property type="entry name" value="Aida_N"/>
    <property type="match status" value="1"/>
</dbReference>
<dbReference type="InterPro" id="IPR025939">
    <property type="entry name" value="Aida_C"/>
</dbReference>
<evidence type="ECO:0000313" key="5">
    <source>
        <dbReference type="EMBL" id="EQC27317.1"/>
    </source>
</evidence>
<dbReference type="Gene3D" id="1.20.120.360">
    <property type="entry name" value="Axin interactor, dorsalization-associated protein, N-terminal domain"/>
    <property type="match status" value="1"/>
</dbReference>
<keyword evidence="6" id="KW-1185">Reference proteome</keyword>
<dbReference type="SUPFAM" id="SSF109779">
    <property type="entry name" value="Domain from hypothetical 2610208m17rik protein"/>
    <property type="match status" value="1"/>
</dbReference>
<protein>
    <recommendedName>
        <fullName evidence="4">C2 Aida-type domain-containing protein</fullName>
    </recommendedName>
</protein>
<evidence type="ECO:0000256" key="2">
    <source>
        <dbReference type="ARBA" id="ARBA00022473"/>
    </source>
</evidence>
<dbReference type="PANTHER" id="PTHR28654">
    <property type="entry name" value="AXIN INTERACTOR, DORSALIZATION-ASSOCIATED PROTEIN"/>
    <property type="match status" value="1"/>
</dbReference>
<evidence type="ECO:0000256" key="3">
    <source>
        <dbReference type="SAM" id="MobiDB-lite"/>
    </source>
</evidence>